<evidence type="ECO:0000256" key="2">
    <source>
        <dbReference type="ARBA" id="ARBA00022448"/>
    </source>
</evidence>
<accession>A0ABY3W4V5</accession>
<evidence type="ECO:0000256" key="3">
    <source>
        <dbReference type="ARBA" id="ARBA00022475"/>
    </source>
</evidence>
<comment type="activity regulation">
    <text evidence="13">Na(+) is not transported, but it plays an essential structural role and its presence is essential for fluoride channel function.</text>
</comment>
<evidence type="ECO:0000256" key="1">
    <source>
        <dbReference type="ARBA" id="ARBA00004651"/>
    </source>
</evidence>
<evidence type="ECO:0000256" key="7">
    <source>
        <dbReference type="ARBA" id="ARBA00023065"/>
    </source>
</evidence>
<evidence type="ECO:0000256" key="13">
    <source>
        <dbReference type="HAMAP-Rule" id="MF_00454"/>
    </source>
</evidence>
<keyword evidence="3 13" id="KW-1003">Cell membrane</keyword>
<evidence type="ECO:0000313" key="15">
    <source>
        <dbReference type="Proteomes" id="UP000829069"/>
    </source>
</evidence>
<comment type="function">
    <text evidence="12 13">Fluoride-specific ion channel. Important for reducing fluoride concentration in the cell, thus reducing its toxicity.</text>
</comment>
<evidence type="ECO:0000256" key="9">
    <source>
        <dbReference type="ARBA" id="ARBA00023303"/>
    </source>
</evidence>
<evidence type="ECO:0000256" key="10">
    <source>
        <dbReference type="ARBA" id="ARBA00035120"/>
    </source>
</evidence>
<dbReference type="PANTHER" id="PTHR28259">
    <property type="entry name" value="FLUORIDE EXPORT PROTEIN 1-RELATED"/>
    <property type="match status" value="1"/>
</dbReference>
<keyword evidence="2 13" id="KW-0813">Transport</keyword>
<keyword evidence="8 13" id="KW-0472">Membrane</keyword>
<comment type="similarity">
    <text evidence="10 13">Belongs to the fluoride channel Fluc/FEX (TC 1.A.43) family.</text>
</comment>
<feature type="binding site" evidence="13">
    <location>
        <position position="73"/>
    </location>
    <ligand>
        <name>Na(+)</name>
        <dbReference type="ChEBI" id="CHEBI:29101"/>
        <note>structural</note>
    </ligand>
</feature>
<keyword evidence="6 13" id="KW-1133">Transmembrane helix</keyword>
<feature type="transmembrane region" description="Helical" evidence="13">
    <location>
        <begin position="37"/>
        <end position="56"/>
    </location>
</feature>
<gene>
    <name evidence="13 14" type="primary">crcB</name>
    <name evidence="13" type="synonym">fluC</name>
    <name evidence="14" type="ORF">MNQ99_15195</name>
</gene>
<feature type="transmembrane region" description="Helical" evidence="13">
    <location>
        <begin position="6"/>
        <end position="25"/>
    </location>
</feature>
<keyword evidence="13" id="KW-0915">Sodium</keyword>
<dbReference type="Proteomes" id="UP000829069">
    <property type="component" value="Chromosome"/>
</dbReference>
<keyword evidence="4 13" id="KW-0812">Transmembrane</keyword>
<dbReference type="EMBL" id="CP093326">
    <property type="protein sequence ID" value="UNK45267.1"/>
    <property type="molecule type" value="Genomic_DNA"/>
</dbReference>
<evidence type="ECO:0000256" key="4">
    <source>
        <dbReference type="ARBA" id="ARBA00022692"/>
    </source>
</evidence>
<dbReference type="Pfam" id="PF02537">
    <property type="entry name" value="CRCB"/>
    <property type="match status" value="1"/>
</dbReference>
<keyword evidence="15" id="KW-1185">Reference proteome</keyword>
<comment type="catalytic activity">
    <reaction evidence="11">
        <text>fluoride(in) = fluoride(out)</text>
        <dbReference type="Rhea" id="RHEA:76159"/>
        <dbReference type="ChEBI" id="CHEBI:17051"/>
    </reaction>
    <physiologicalReaction direction="left-to-right" evidence="11">
        <dbReference type="Rhea" id="RHEA:76160"/>
    </physiologicalReaction>
</comment>
<dbReference type="NCBIfam" id="TIGR00494">
    <property type="entry name" value="crcB"/>
    <property type="match status" value="1"/>
</dbReference>
<reference evidence="14 15" key="1">
    <citation type="submission" date="2022-03" db="EMBL/GenBank/DDBJ databases">
        <title>Isotopic signatures of nitrous oxide derived from detoxification processes.</title>
        <authorList>
            <person name="Behrendt U."/>
            <person name="Buchen C."/>
            <person name="Well R."/>
            <person name="Ulrich A."/>
            <person name="Rohe L."/>
            <person name="Kolb S."/>
            <person name="Schloter M."/>
            <person name="Horn M.A."/>
            <person name="Augustin J."/>
        </authorList>
    </citation>
    <scope>NUCLEOTIDE SEQUENCE [LARGE SCALE GENOMIC DNA]</scope>
    <source>
        <strain evidence="14 15">S4-C24</strain>
    </source>
</reference>
<keyword evidence="5 13" id="KW-0479">Metal-binding</keyword>
<protein>
    <recommendedName>
        <fullName evidence="13">Fluoride-specific ion channel FluC</fullName>
    </recommendedName>
</protein>
<name>A0ABY3W4V5_9MICC</name>
<evidence type="ECO:0000256" key="12">
    <source>
        <dbReference type="ARBA" id="ARBA00049940"/>
    </source>
</evidence>
<sequence>MTILLVMLAGGAGAVARFVLGGLISSRFRGELPLGTMLVNVSGSLLMGFLAGAVIFHGAPAALQTVLGTGFLGGYTTFSTASVDTVRLLQARRPILALINAAGTLIITVAAAAAGLALALL</sequence>
<feature type="transmembrane region" description="Helical" evidence="13">
    <location>
        <begin position="62"/>
        <end position="83"/>
    </location>
</feature>
<evidence type="ECO:0000256" key="11">
    <source>
        <dbReference type="ARBA" id="ARBA00035585"/>
    </source>
</evidence>
<feature type="binding site" evidence="13">
    <location>
        <position position="76"/>
    </location>
    <ligand>
        <name>Na(+)</name>
        <dbReference type="ChEBI" id="CHEBI:29101"/>
        <note>structural</note>
    </ligand>
</feature>
<dbReference type="InterPro" id="IPR003691">
    <property type="entry name" value="FluC"/>
</dbReference>
<dbReference type="HAMAP" id="MF_00454">
    <property type="entry name" value="FluC"/>
    <property type="match status" value="1"/>
</dbReference>
<dbReference type="RefSeq" id="WP_241913531.1">
    <property type="nucleotide sequence ID" value="NZ_CP093326.1"/>
</dbReference>
<feature type="transmembrane region" description="Helical" evidence="13">
    <location>
        <begin position="95"/>
        <end position="120"/>
    </location>
</feature>
<evidence type="ECO:0000313" key="14">
    <source>
        <dbReference type="EMBL" id="UNK45267.1"/>
    </source>
</evidence>
<organism evidence="14 15">
    <name type="scientific">Arthrobacter sulfonylureivorans</name>
    <dbReference type="NCBI Taxonomy" id="2486855"/>
    <lineage>
        <taxon>Bacteria</taxon>
        <taxon>Bacillati</taxon>
        <taxon>Actinomycetota</taxon>
        <taxon>Actinomycetes</taxon>
        <taxon>Micrococcales</taxon>
        <taxon>Micrococcaceae</taxon>
        <taxon>Arthrobacter</taxon>
    </lineage>
</organism>
<dbReference type="PANTHER" id="PTHR28259:SF16">
    <property type="entry name" value="FLUORIDE-SPECIFIC ION CHANNEL FLUC 2"/>
    <property type="match status" value="1"/>
</dbReference>
<comment type="subcellular location">
    <subcellularLocation>
        <location evidence="1 13">Cell membrane</location>
        <topology evidence="1 13">Multi-pass membrane protein</topology>
    </subcellularLocation>
</comment>
<keyword evidence="7 13" id="KW-0406">Ion transport</keyword>
<evidence type="ECO:0000256" key="8">
    <source>
        <dbReference type="ARBA" id="ARBA00023136"/>
    </source>
</evidence>
<evidence type="ECO:0000256" key="5">
    <source>
        <dbReference type="ARBA" id="ARBA00022723"/>
    </source>
</evidence>
<proteinExistence type="inferred from homology"/>
<keyword evidence="9 13" id="KW-0407">Ion channel</keyword>
<evidence type="ECO:0000256" key="6">
    <source>
        <dbReference type="ARBA" id="ARBA00022989"/>
    </source>
</evidence>